<dbReference type="GeneID" id="63779855"/>
<dbReference type="AlphaFoldDB" id="A0A1Y2E318"/>
<feature type="binding site" evidence="16">
    <location>
        <begin position="381"/>
        <end position="383"/>
    </location>
    <ligand>
        <name>substrate</name>
    </ligand>
</feature>
<dbReference type="CDD" id="cd03086">
    <property type="entry name" value="PGM3"/>
    <property type="match status" value="1"/>
</dbReference>
<feature type="domain" description="Alpha-D-phosphohexomutase alpha/beta/alpha" evidence="19">
    <location>
        <begin position="112"/>
        <end position="177"/>
    </location>
</feature>
<evidence type="ECO:0000256" key="4">
    <source>
        <dbReference type="ARBA" id="ARBA00012731"/>
    </source>
</evidence>
<dbReference type="RefSeq" id="XP_040716902.1">
    <property type="nucleotide sequence ID" value="XM_040863643.1"/>
</dbReference>
<keyword evidence="8 14" id="KW-0413">Isomerase</keyword>
<dbReference type="STRING" id="1141098.A0A1Y2E318"/>
<dbReference type="InterPro" id="IPR016055">
    <property type="entry name" value="A-D-PHexomutase_a/b/a-I/II/III"/>
</dbReference>
<protein>
    <recommendedName>
        <fullName evidence="4 14">Phosphoacetylglucosamine mutase</fullName>
        <shortName evidence="14">PAGM</shortName>
        <ecNumber evidence="4 14">5.4.2.3</ecNumber>
    </recommendedName>
    <alternativeName>
        <fullName evidence="12 14">Acetylglucosamine phosphomutase</fullName>
    </alternativeName>
    <alternativeName>
        <fullName evidence="11 14">N-acetylglucosamine-phosphate mutase</fullName>
    </alternativeName>
</protein>
<evidence type="ECO:0000256" key="14">
    <source>
        <dbReference type="PIRNR" id="PIRNR016408"/>
    </source>
</evidence>
<evidence type="ECO:0000256" key="6">
    <source>
        <dbReference type="ARBA" id="ARBA00022723"/>
    </source>
</evidence>
<feature type="binding site" description="via phosphate group" evidence="17">
    <location>
        <position position="68"/>
    </location>
    <ligand>
        <name>Mg(2+)</name>
        <dbReference type="ChEBI" id="CHEBI:18420"/>
    </ligand>
</feature>
<dbReference type="EMBL" id="MCFJ01000005">
    <property type="protein sequence ID" value="ORY65938.1"/>
    <property type="molecule type" value="Genomic_DNA"/>
</dbReference>
<dbReference type="Pfam" id="PF21404">
    <property type="entry name" value="AMG1_III"/>
    <property type="match status" value="1"/>
</dbReference>
<organism evidence="22 23">
    <name type="scientific">Pseudomassariella vexata</name>
    <dbReference type="NCBI Taxonomy" id="1141098"/>
    <lineage>
        <taxon>Eukaryota</taxon>
        <taxon>Fungi</taxon>
        <taxon>Dikarya</taxon>
        <taxon>Ascomycota</taxon>
        <taxon>Pezizomycotina</taxon>
        <taxon>Sordariomycetes</taxon>
        <taxon>Xylariomycetidae</taxon>
        <taxon>Amphisphaeriales</taxon>
        <taxon>Pseudomassariaceae</taxon>
        <taxon>Pseudomassariella</taxon>
    </lineage>
</organism>
<evidence type="ECO:0000256" key="15">
    <source>
        <dbReference type="PIRSR" id="PIRSR016408-1"/>
    </source>
</evidence>
<evidence type="ECO:0000259" key="21">
    <source>
        <dbReference type="Pfam" id="PF21405"/>
    </source>
</evidence>
<dbReference type="GO" id="GO:0071555">
    <property type="term" value="P:cell wall organization"/>
    <property type="evidence" value="ECO:0007669"/>
    <property type="project" value="UniProtKB-KW"/>
</dbReference>
<gene>
    <name evidence="22" type="ORF">BCR38DRAFT_483605</name>
</gene>
<comment type="pathway">
    <text evidence="2 14">Nucleotide-sugar biosynthesis; UDP-N-acetyl-alpha-D-glucosamine biosynthesis; N-acetyl-alpha-D-glucosamine 1-phosphate from alpha-D-glucosamine 6-phosphate (route I): step 2/2.</text>
</comment>
<accession>A0A1Y2E318</accession>
<keyword evidence="10" id="KW-0961">Cell wall biogenesis/degradation</keyword>
<dbReference type="FunCoup" id="A0A1Y2E318">
    <property type="interactions" value="636"/>
</dbReference>
<evidence type="ECO:0000256" key="8">
    <source>
        <dbReference type="ARBA" id="ARBA00023235"/>
    </source>
</evidence>
<dbReference type="Pfam" id="PF02878">
    <property type="entry name" value="PGM_PMM_I"/>
    <property type="match status" value="2"/>
</dbReference>
<dbReference type="FunFam" id="3.40.120.10:FF:000023">
    <property type="entry name" value="Phosphoacetylglucosamine mutase"/>
    <property type="match status" value="1"/>
</dbReference>
<feature type="binding site" evidence="16">
    <location>
        <begin position="506"/>
        <end position="510"/>
    </location>
    <ligand>
        <name>substrate</name>
    </ligand>
</feature>
<evidence type="ECO:0000256" key="13">
    <source>
        <dbReference type="ARBA" id="ARBA00059527"/>
    </source>
</evidence>
<dbReference type="Gene3D" id="3.30.310.50">
    <property type="entry name" value="Alpha-D-phosphohexomutase, C-terminal domain"/>
    <property type="match status" value="1"/>
</dbReference>
<feature type="domain" description="Phosphoacetylglucosamine mutase AMG1" evidence="21">
    <location>
        <begin position="198"/>
        <end position="291"/>
    </location>
</feature>
<evidence type="ECO:0000256" key="17">
    <source>
        <dbReference type="PIRSR" id="PIRSR016408-3"/>
    </source>
</evidence>
<dbReference type="FunFam" id="3.40.120.10:FF:000013">
    <property type="entry name" value="Phosphoacetylglucosamine mutase"/>
    <property type="match status" value="1"/>
</dbReference>
<dbReference type="InterPro" id="IPR016657">
    <property type="entry name" value="PAGM"/>
</dbReference>
<evidence type="ECO:0000256" key="7">
    <source>
        <dbReference type="ARBA" id="ARBA00022842"/>
    </source>
</evidence>
<evidence type="ECO:0000259" key="20">
    <source>
        <dbReference type="Pfam" id="PF21404"/>
    </source>
</evidence>
<keyword evidence="9" id="KW-0119">Carbohydrate metabolism</keyword>
<dbReference type="InterPro" id="IPR036900">
    <property type="entry name" value="A-D-PHexomutase_C_sf"/>
</dbReference>
<dbReference type="Proteomes" id="UP000193689">
    <property type="component" value="Unassembled WGS sequence"/>
</dbReference>
<dbReference type="GO" id="GO:0005975">
    <property type="term" value="P:carbohydrate metabolic process"/>
    <property type="evidence" value="ECO:0007669"/>
    <property type="project" value="InterPro"/>
</dbReference>
<evidence type="ECO:0000256" key="12">
    <source>
        <dbReference type="ARBA" id="ARBA00032065"/>
    </source>
</evidence>
<evidence type="ECO:0000256" key="10">
    <source>
        <dbReference type="ARBA" id="ARBA00023316"/>
    </source>
</evidence>
<sequence length="543" mass="59484">MDRETIVAASRKHDVVPLEGGKYYTYGTAGFRMNSDLLDGITFRVGLLSALRSRKLNGQAIGVMITASHNPAKDNGVKIVDPMGDMLEQEWEVFATGLVNCPSHEVLADTFFKIAEKLKIDLKSPGKIVAGRDTRPSGITLMQSLIDASNATNTSIVDFKVLTTPQLHYLTRCINTEGTPSSYGEVSEVGYYKKLNDAFQRCLRGKRVTGSLTVDCANGVGGPKLKELLKHVDSSKTGLDCKVVNDDVLRPEVLNLDCGADYVKTRQRAPPNPKPQPGDRWCSLDGDADRLMYYWIDPESGFFMFDGDRIATLAASFIADLFRTAGLDEDLRIGVVQTAYANGASTKYIEKHLQLPVVCTPTGVKHLHHAACAFDIGVYFEANGHGTVLFSTEAMQTFAKKEPQSPAQKDALDTLRALGDLINQTVGDAISDMLMVEVILAHKGWSLRDWAVTYSDLPNRLVRVEVGNKDLFQTTDAERKLSHPVGIQDEIDQCVKKYTNARSFARASGTENACRVYAEAQSRSEADELANKVAAIVKNYGGA</sequence>
<evidence type="ECO:0000259" key="18">
    <source>
        <dbReference type="Pfam" id="PF00408"/>
    </source>
</evidence>
<feature type="domain" description="Phosphoacetylglucosamine mutase AMG1" evidence="20">
    <location>
        <begin position="306"/>
        <end position="445"/>
    </location>
</feature>
<dbReference type="EC" id="5.4.2.3" evidence="4 14"/>
<keyword evidence="23" id="KW-1185">Reference proteome</keyword>
<dbReference type="InterPro" id="IPR049022">
    <property type="entry name" value="AMG1_III"/>
</dbReference>
<dbReference type="PROSITE" id="PS00710">
    <property type="entry name" value="PGM_PMM"/>
    <property type="match status" value="1"/>
</dbReference>
<feature type="domain" description="Alpha-D-phosphohexomutase C-terminal" evidence="18">
    <location>
        <begin position="461"/>
        <end position="535"/>
    </location>
</feature>
<dbReference type="UniPathway" id="UPA00113">
    <property type="reaction ID" value="UER00530"/>
</dbReference>
<comment type="catalytic activity">
    <reaction evidence="1 14">
        <text>N-acetyl-alpha-D-glucosamine 1-phosphate = N-acetyl-D-glucosamine 6-phosphate</text>
        <dbReference type="Rhea" id="RHEA:23804"/>
        <dbReference type="ChEBI" id="CHEBI:57513"/>
        <dbReference type="ChEBI" id="CHEBI:57776"/>
        <dbReference type="EC" id="5.4.2.3"/>
    </reaction>
</comment>
<feature type="domain" description="Alpha-D-phosphohexomutase alpha/beta/alpha" evidence="19">
    <location>
        <begin position="59"/>
        <end position="90"/>
    </location>
</feature>
<dbReference type="InParanoid" id="A0A1Y2E318"/>
<evidence type="ECO:0000256" key="5">
    <source>
        <dbReference type="ARBA" id="ARBA00022553"/>
    </source>
</evidence>
<comment type="function">
    <text evidence="13 14">Catalyzes the conversion of GlcNAc-6-P into GlcNAc-1-P during the synthesis of uridine diphosphate/UDP-GlcNAc, which is a biosynthetic precursor of chitin and also supplies the amino sugars for N-linked oligosaccharides of glycoproteins.</text>
</comment>
<feature type="binding site" evidence="16">
    <location>
        <position position="515"/>
    </location>
    <ligand>
        <name>substrate</name>
    </ligand>
</feature>
<keyword evidence="6 14" id="KW-0479">Metal-binding</keyword>
<evidence type="ECO:0000313" key="22">
    <source>
        <dbReference type="EMBL" id="ORY65938.1"/>
    </source>
</evidence>
<dbReference type="Gene3D" id="3.40.120.10">
    <property type="entry name" value="Alpha-D-Glucose-1,6-Bisphosphate, subunit A, domain 3"/>
    <property type="match status" value="2"/>
</dbReference>
<dbReference type="SUPFAM" id="SSF53738">
    <property type="entry name" value="Phosphoglucomutase, first 3 domains"/>
    <property type="match status" value="4"/>
</dbReference>
<feature type="active site" description="Phosphoserine intermediate" evidence="15">
    <location>
        <position position="68"/>
    </location>
</feature>
<dbReference type="Pfam" id="PF21405">
    <property type="entry name" value="AMG1_II"/>
    <property type="match status" value="1"/>
</dbReference>
<keyword evidence="7 14" id="KW-0460">Magnesium</keyword>
<dbReference type="GO" id="GO:0004610">
    <property type="term" value="F:phosphoacetylglucosamine mutase activity"/>
    <property type="evidence" value="ECO:0007669"/>
    <property type="project" value="UniProtKB-UniRule"/>
</dbReference>
<feature type="binding site" evidence="17">
    <location>
        <position position="287"/>
    </location>
    <ligand>
        <name>Mg(2+)</name>
        <dbReference type="ChEBI" id="CHEBI:18420"/>
    </ligand>
</feature>
<comment type="similarity">
    <text evidence="3 14">Belongs to the phosphohexose mutase family.</text>
</comment>
<evidence type="ECO:0000313" key="23">
    <source>
        <dbReference type="Proteomes" id="UP000193689"/>
    </source>
</evidence>
<dbReference type="GO" id="GO:0006048">
    <property type="term" value="P:UDP-N-acetylglucosamine biosynthetic process"/>
    <property type="evidence" value="ECO:0007669"/>
    <property type="project" value="UniProtKB-UniRule"/>
</dbReference>
<dbReference type="FunFam" id="3.30.310.50:FF:000003">
    <property type="entry name" value="Phosphoacetylglucosamine mutase"/>
    <property type="match status" value="1"/>
</dbReference>
<evidence type="ECO:0000256" key="9">
    <source>
        <dbReference type="ARBA" id="ARBA00023277"/>
    </source>
</evidence>
<evidence type="ECO:0000259" key="19">
    <source>
        <dbReference type="Pfam" id="PF02878"/>
    </source>
</evidence>
<evidence type="ECO:0000256" key="3">
    <source>
        <dbReference type="ARBA" id="ARBA00010231"/>
    </source>
</evidence>
<name>A0A1Y2E318_9PEZI</name>
<dbReference type="PANTHER" id="PTHR45955:SF1">
    <property type="entry name" value="PHOSPHOACETYLGLUCOSAMINE MUTASE"/>
    <property type="match status" value="1"/>
</dbReference>
<dbReference type="InterPro" id="IPR005843">
    <property type="entry name" value="A-D-PHexomutase_C"/>
</dbReference>
<dbReference type="SUPFAM" id="SSF55957">
    <property type="entry name" value="Phosphoglucomutase, C-terminal domain"/>
    <property type="match status" value="1"/>
</dbReference>
<evidence type="ECO:0000256" key="16">
    <source>
        <dbReference type="PIRSR" id="PIRSR016408-2"/>
    </source>
</evidence>
<dbReference type="InterPro" id="IPR016066">
    <property type="entry name" value="A-D-PHexomutase_CS"/>
</dbReference>
<keyword evidence="5" id="KW-0597">Phosphoprotein</keyword>
<feature type="binding site" evidence="17">
    <location>
        <position position="289"/>
    </location>
    <ligand>
        <name>Mg(2+)</name>
        <dbReference type="ChEBI" id="CHEBI:18420"/>
    </ligand>
</feature>
<evidence type="ECO:0000256" key="11">
    <source>
        <dbReference type="ARBA" id="ARBA00031926"/>
    </source>
</evidence>
<comment type="caution">
    <text evidence="22">The sequence shown here is derived from an EMBL/GenBank/DDBJ whole genome shotgun (WGS) entry which is preliminary data.</text>
</comment>
<evidence type="ECO:0000256" key="2">
    <source>
        <dbReference type="ARBA" id="ARBA00004865"/>
    </source>
</evidence>
<dbReference type="InterPro" id="IPR005844">
    <property type="entry name" value="A-D-PHexomutase_a/b/a-I"/>
</dbReference>
<reference evidence="22 23" key="1">
    <citation type="submission" date="2016-07" db="EMBL/GenBank/DDBJ databases">
        <title>Pervasive Adenine N6-methylation of Active Genes in Fungi.</title>
        <authorList>
            <consortium name="DOE Joint Genome Institute"/>
            <person name="Mondo S.J."/>
            <person name="Dannebaum R.O."/>
            <person name="Kuo R.C."/>
            <person name="Labutti K."/>
            <person name="Haridas S."/>
            <person name="Kuo A."/>
            <person name="Salamov A."/>
            <person name="Ahrendt S.R."/>
            <person name="Lipzen A."/>
            <person name="Sullivan W."/>
            <person name="Andreopoulos W.B."/>
            <person name="Clum A."/>
            <person name="Lindquist E."/>
            <person name="Daum C."/>
            <person name="Ramamoorthy G.K."/>
            <person name="Gryganskyi A."/>
            <person name="Culley D."/>
            <person name="Magnuson J.K."/>
            <person name="James T.Y."/>
            <person name="O'Malley M.A."/>
            <person name="Stajich J.E."/>
            <person name="Spatafora J.W."/>
            <person name="Visel A."/>
            <person name="Grigoriev I.V."/>
        </authorList>
    </citation>
    <scope>NUCLEOTIDE SEQUENCE [LARGE SCALE GENOMIC DNA]</scope>
    <source>
        <strain evidence="22 23">CBS 129021</strain>
    </source>
</reference>
<dbReference type="InterPro" id="IPR049023">
    <property type="entry name" value="AMG1_II"/>
</dbReference>
<dbReference type="GO" id="GO:0000287">
    <property type="term" value="F:magnesium ion binding"/>
    <property type="evidence" value="ECO:0007669"/>
    <property type="project" value="InterPro"/>
</dbReference>
<dbReference type="PANTHER" id="PTHR45955">
    <property type="entry name" value="PHOSPHOACETYLGLUCOSAMINE MUTASE"/>
    <property type="match status" value="1"/>
</dbReference>
<dbReference type="PIRSF" id="PIRSF016408">
    <property type="entry name" value="PAGM"/>
    <property type="match status" value="1"/>
</dbReference>
<feature type="binding site" evidence="17">
    <location>
        <position position="285"/>
    </location>
    <ligand>
        <name>Mg(2+)</name>
        <dbReference type="ChEBI" id="CHEBI:18420"/>
    </ligand>
</feature>
<evidence type="ECO:0000256" key="1">
    <source>
        <dbReference type="ARBA" id="ARBA00000558"/>
    </source>
</evidence>
<comment type="cofactor">
    <cofactor evidence="14 17">
        <name>Mg(2+)</name>
        <dbReference type="ChEBI" id="CHEBI:18420"/>
    </cofactor>
    <text evidence="14 17">Binds 1 Mg(2+) ion per subunit.</text>
</comment>
<proteinExistence type="inferred from homology"/>
<dbReference type="OrthoDB" id="1928at2759"/>
<dbReference type="Pfam" id="PF00408">
    <property type="entry name" value="PGM_PMM_IV"/>
    <property type="match status" value="1"/>
</dbReference>